<dbReference type="PANTHER" id="PTHR45640">
    <property type="entry name" value="HEAT SHOCK PROTEIN HSP-12.2-RELATED"/>
    <property type="match status" value="1"/>
</dbReference>
<dbReference type="GO" id="GO:0042026">
    <property type="term" value="P:protein refolding"/>
    <property type="evidence" value="ECO:0007669"/>
    <property type="project" value="TreeGrafter"/>
</dbReference>
<dbReference type="GO" id="GO:0005737">
    <property type="term" value="C:cytoplasm"/>
    <property type="evidence" value="ECO:0007669"/>
    <property type="project" value="TreeGrafter"/>
</dbReference>
<dbReference type="Gene3D" id="2.60.40.790">
    <property type="match status" value="1"/>
</dbReference>
<dbReference type="RefSeq" id="XP_028143290.1">
    <property type="nucleotide sequence ID" value="XM_028287489.1"/>
</dbReference>
<sequence>MSLLPMFLREFSRPMRMIEQQMREELFRPTFGYFVNQPRFQVEYPETENEATIEDNDKIQIKFNMQGFKPEHIKVKTINGNTLEVEAKFEENYDDGKKGFISKHVLRRFVFPKGHDIQKSYSSFSSDGILTITTPKSQQEEQAIPIEHEQANTESEVKNENK</sequence>
<feature type="domain" description="SHSP" evidence="5">
    <location>
        <begin position="41"/>
        <end position="149"/>
    </location>
</feature>
<evidence type="ECO:0000256" key="2">
    <source>
        <dbReference type="PROSITE-ProRule" id="PRU00285"/>
    </source>
</evidence>
<proteinExistence type="inferred from homology"/>
<name>A0A6P7GHG9_DIAVI</name>
<keyword evidence="1" id="KW-0346">Stress response</keyword>
<keyword evidence="7" id="KW-1185">Reference proteome</keyword>
<dbReference type="OrthoDB" id="1431247at2759"/>
<evidence type="ECO:0000259" key="5">
    <source>
        <dbReference type="PROSITE" id="PS01031"/>
    </source>
</evidence>
<dbReference type="InterPro" id="IPR002068">
    <property type="entry name" value="A-crystallin/Hsp20_dom"/>
</dbReference>
<organism evidence="8">
    <name type="scientific">Diabrotica virgifera virgifera</name>
    <name type="common">western corn rootworm</name>
    <dbReference type="NCBI Taxonomy" id="50390"/>
    <lineage>
        <taxon>Eukaryota</taxon>
        <taxon>Metazoa</taxon>
        <taxon>Ecdysozoa</taxon>
        <taxon>Arthropoda</taxon>
        <taxon>Hexapoda</taxon>
        <taxon>Insecta</taxon>
        <taxon>Pterygota</taxon>
        <taxon>Neoptera</taxon>
        <taxon>Endopterygota</taxon>
        <taxon>Coleoptera</taxon>
        <taxon>Polyphaga</taxon>
        <taxon>Cucujiformia</taxon>
        <taxon>Chrysomeloidea</taxon>
        <taxon>Chrysomelidae</taxon>
        <taxon>Galerucinae</taxon>
        <taxon>Diabroticina</taxon>
        <taxon>Diabroticites</taxon>
        <taxon>Diabrotica</taxon>
    </lineage>
</organism>
<dbReference type="InterPro" id="IPR008978">
    <property type="entry name" value="HSP20-like_chaperone"/>
</dbReference>
<evidence type="ECO:0000256" key="1">
    <source>
        <dbReference type="ARBA" id="ARBA00023016"/>
    </source>
</evidence>
<dbReference type="Pfam" id="PF00011">
    <property type="entry name" value="HSP20"/>
    <property type="match status" value="1"/>
</dbReference>
<evidence type="ECO:0000256" key="4">
    <source>
        <dbReference type="SAM" id="MobiDB-lite"/>
    </source>
</evidence>
<reference evidence="8" key="1">
    <citation type="submission" date="2025-04" db="UniProtKB">
        <authorList>
            <consortium name="RefSeq"/>
        </authorList>
    </citation>
    <scope>IDENTIFICATION</scope>
    <source>
        <tissue evidence="8">Whole insect</tissue>
    </source>
</reference>
<feature type="compositionally biased region" description="Basic and acidic residues" evidence="4">
    <location>
        <begin position="146"/>
        <end position="162"/>
    </location>
</feature>
<evidence type="ECO:0000313" key="8">
    <source>
        <dbReference type="RefSeq" id="XP_028143290.1"/>
    </source>
</evidence>
<dbReference type="PROSITE" id="PS01031">
    <property type="entry name" value="SHSP"/>
    <property type="match status" value="1"/>
</dbReference>
<comment type="similarity">
    <text evidence="2 3">Belongs to the small heat shock protein (HSP20) family.</text>
</comment>
<protein>
    <submittedName>
        <fullName evidence="8">Alpha-crystallin B chain-like</fullName>
    </submittedName>
</protein>
<accession>A0A6P7GHG9</accession>
<dbReference type="InParanoid" id="A0A6P7GHG9"/>
<evidence type="ECO:0000256" key="3">
    <source>
        <dbReference type="RuleBase" id="RU003616"/>
    </source>
</evidence>
<dbReference type="GO" id="GO:0051082">
    <property type="term" value="F:unfolded protein binding"/>
    <property type="evidence" value="ECO:0007669"/>
    <property type="project" value="TreeGrafter"/>
</dbReference>
<dbReference type="CDD" id="cd06526">
    <property type="entry name" value="metazoan_ACD"/>
    <property type="match status" value="1"/>
</dbReference>
<dbReference type="Proteomes" id="UP001652700">
    <property type="component" value="Unplaced"/>
</dbReference>
<dbReference type="EnsemblMetazoa" id="XM_050642824.1">
    <property type="protein sequence ID" value="XP_050498781.1"/>
    <property type="gene ID" value="LOC126879638"/>
</dbReference>
<evidence type="ECO:0000313" key="6">
    <source>
        <dbReference type="EnsemblMetazoa" id="XP_050498781.1"/>
    </source>
</evidence>
<dbReference type="InterPro" id="IPR001436">
    <property type="entry name" value="Alpha-crystallin/sHSP_animal"/>
</dbReference>
<gene>
    <name evidence="8" type="primary">LOC114337104</name>
</gene>
<dbReference type="PANTHER" id="PTHR45640:SF13">
    <property type="entry name" value="HEAT SHOCK PROTEIN 22-RELATED"/>
    <property type="match status" value="1"/>
</dbReference>
<evidence type="ECO:0000313" key="7">
    <source>
        <dbReference type="Proteomes" id="UP001652700"/>
    </source>
</evidence>
<dbReference type="GO" id="GO:0005634">
    <property type="term" value="C:nucleus"/>
    <property type="evidence" value="ECO:0007669"/>
    <property type="project" value="TreeGrafter"/>
</dbReference>
<reference evidence="6" key="2">
    <citation type="submission" date="2025-05" db="UniProtKB">
        <authorList>
            <consortium name="EnsemblMetazoa"/>
        </authorList>
    </citation>
    <scope>IDENTIFICATION</scope>
</reference>
<dbReference type="AlphaFoldDB" id="A0A6P7GHG9"/>
<dbReference type="SUPFAM" id="SSF49764">
    <property type="entry name" value="HSP20-like chaperones"/>
    <property type="match status" value="1"/>
</dbReference>
<dbReference type="GO" id="GO:0009408">
    <property type="term" value="P:response to heat"/>
    <property type="evidence" value="ECO:0007669"/>
    <property type="project" value="TreeGrafter"/>
</dbReference>
<feature type="region of interest" description="Disordered" evidence="4">
    <location>
        <begin position="133"/>
        <end position="162"/>
    </location>
</feature>